<sequence>METGTRFTPSKPHFFQPLLPNLQFQSELSIPVSFFERYLKGSKCERAVLRSFGGRTWPVKMKGRKFKDGWENFVQDHDLKVWDFVVFKHEGDMVFDVMVLDTSTESQREYPHFETKIKGEEENVKDICKPSASQKSGNPYFFATPSALDWKEYRLRVPRSFALSNGLSDGVREIKLVDEQKRSWTAKLIPKKGSNGIVRIGHDWRGLCIANAIMAGDSVKVELVEKEEKPVFKVYRLNPRD</sequence>
<keyword evidence="5" id="KW-0804">Transcription</keyword>
<dbReference type="PROSITE" id="PS50863">
    <property type="entry name" value="B3"/>
    <property type="match status" value="2"/>
</dbReference>
<comment type="caution">
    <text evidence="8">The sequence shown here is derived from an EMBL/GenBank/DDBJ whole genome shotgun (WGS) entry which is preliminary data.</text>
</comment>
<dbReference type="PANTHER" id="PTHR31674:SF62">
    <property type="entry name" value="B3 DOMAIN-CONTAINING PROTEIN REM14-RELATED"/>
    <property type="match status" value="1"/>
</dbReference>
<dbReference type="SUPFAM" id="SSF101936">
    <property type="entry name" value="DNA-binding pseudobarrel domain"/>
    <property type="match status" value="2"/>
</dbReference>
<dbReference type="AlphaFoldDB" id="A0AAV5HPA9"/>
<comment type="subcellular location">
    <subcellularLocation>
        <location evidence="1">Nucleus</location>
    </subcellularLocation>
</comment>
<dbReference type="CDD" id="cd10017">
    <property type="entry name" value="B3_DNA"/>
    <property type="match status" value="2"/>
</dbReference>
<feature type="domain" description="TF-B3" evidence="7">
    <location>
        <begin position="13"/>
        <end position="103"/>
    </location>
</feature>
<dbReference type="InterPro" id="IPR039218">
    <property type="entry name" value="REM_fam"/>
</dbReference>
<dbReference type="GO" id="GO:0005634">
    <property type="term" value="C:nucleus"/>
    <property type="evidence" value="ECO:0007669"/>
    <property type="project" value="UniProtKB-SubCell"/>
</dbReference>
<dbReference type="PANTHER" id="PTHR31674">
    <property type="entry name" value="B3 DOMAIN-CONTAINING PROTEIN REM-LIKE 3-RELATED"/>
    <property type="match status" value="1"/>
</dbReference>
<dbReference type="SMART" id="SM01019">
    <property type="entry name" value="B3"/>
    <property type="match status" value="2"/>
</dbReference>
<dbReference type="Proteomes" id="UP001054252">
    <property type="component" value="Unassembled WGS sequence"/>
</dbReference>
<evidence type="ECO:0000256" key="2">
    <source>
        <dbReference type="ARBA" id="ARBA00022737"/>
    </source>
</evidence>
<keyword evidence="4" id="KW-0238">DNA-binding</keyword>
<dbReference type="InterPro" id="IPR003340">
    <property type="entry name" value="B3_DNA-bd"/>
</dbReference>
<dbReference type="Pfam" id="PF02362">
    <property type="entry name" value="B3"/>
    <property type="match status" value="2"/>
</dbReference>
<name>A0AAV5HPA9_9ROSI</name>
<organism evidence="8 9">
    <name type="scientific">Rubroshorea leprosula</name>
    <dbReference type="NCBI Taxonomy" id="152421"/>
    <lineage>
        <taxon>Eukaryota</taxon>
        <taxon>Viridiplantae</taxon>
        <taxon>Streptophyta</taxon>
        <taxon>Embryophyta</taxon>
        <taxon>Tracheophyta</taxon>
        <taxon>Spermatophyta</taxon>
        <taxon>Magnoliopsida</taxon>
        <taxon>eudicotyledons</taxon>
        <taxon>Gunneridae</taxon>
        <taxon>Pentapetalae</taxon>
        <taxon>rosids</taxon>
        <taxon>malvids</taxon>
        <taxon>Malvales</taxon>
        <taxon>Dipterocarpaceae</taxon>
        <taxon>Rubroshorea</taxon>
    </lineage>
</organism>
<evidence type="ECO:0000256" key="6">
    <source>
        <dbReference type="ARBA" id="ARBA00023242"/>
    </source>
</evidence>
<keyword evidence="2" id="KW-0677">Repeat</keyword>
<keyword evidence="6" id="KW-0539">Nucleus</keyword>
<feature type="domain" description="TF-B3" evidence="7">
    <location>
        <begin position="140"/>
        <end position="238"/>
    </location>
</feature>
<dbReference type="InterPro" id="IPR015300">
    <property type="entry name" value="DNA-bd_pseudobarrel_sf"/>
</dbReference>
<gene>
    <name evidence="8" type="ORF">SLEP1_g1859</name>
</gene>
<evidence type="ECO:0000256" key="3">
    <source>
        <dbReference type="ARBA" id="ARBA00023015"/>
    </source>
</evidence>
<dbReference type="GO" id="GO:0003677">
    <property type="term" value="F:DNA binding"/>
    <property type="evidence" value="ECO:0007669"/>
    <property type="project" value="UniProtKB-KW"/>
</dbReference>
<proteinExistence type="predicted"/>
<dbReference type="EMBL" id="BPVZ01000002">
    <property type="protein sequence ID" value="GKU87464.1"/>
    <property type="molecule type" value="Genomic_DNA"/>
</dbReference>
<protein>
    <recommendedName>
        <fullName evidence="7">TF-B3 domain-containing protein</fullName>
    </recommendedName>
</protein>
<dbReference type="Gene3D" id="2.40.330.10">
    <property type="entry name" value="DNA-binding pseudobarrel domain"/>
    <property type="match status" value="2"/>
</dbReference>
<evidence type="ECO:0000259" key="7">
    <source>
        <dbReference type="PROSITE" id="PS50863"/>
    </source>
</evidence>
<evidence type="ECO:0000256" key="4">
    <source>
        <dbReference type="ARBA" id="ARBA00023125"/>
    </source>
</evidence>
<reference evidence="8 9" key="1">
    <citation type="journal article" date="2021" name="Commun. Biol.">
        <title>The genome of Shorea leprosula (Dipterocarpaceae) highlights the ecological relevance of drought in aseasonal tropical rainforests.</title>
        <authorList>
            <person name="Ng K.K.S."/>
            <person name="Kobayashi M.J."/>
            <person name="Fawcett J.A."/>
            <person name="Hatakeyama M."/>
            <person name="Paape T."/>
            <person name="Ng C.H."/>
            <person name="Ang C.C."/>
            <person name="Tnah L.H."/>
            <person name="Lee C.T."/>
            <person name="Nishiyama T."/>
            <person name="Sese J."/>
            <person name="O'Brien M.J."/>
            <person name="Copetti D."/>
            <person name="Mohd Noor M.I."/>
            <person name="Ong R.C."/>
            <person name="Putra M."/>
            <person name="Sireger I.Z."/>
            <person name="Indrioko S."/>
            <person name="Kosugi Y."/>
            <person name="Izuno A."/>
            <person name="Isagi Y."/>
            <person name="Lee S.L."/>
            <person name="Shimizu K.K."/>
        </authorList>
    </citation>
    <scope>NUCLEOTIDE SEQUENCE [LARGE SCALE GENOMIC DNA]</scope>
    <source>
        <strain evidence="8">214</strain>
    </source>
</reference>
<keyword evidence="9" id="KW-1185">Reference proteome</keyword>
<evidence type="ECO:0000313" key="9">
    <source>
        <dbReference type="Proteomes" id="UP001054252"/>
    </source>
</evidence>
<evidence type="ECO:0000256" key="1">
    <source>
        <dbReference type="ARBA" id="ARBA00004123"/>
    </source>
</evidence>
<accession>A0AAV5HPA9</accession>
<evidence type="ECO:0000256" key="5">
    <source>
        <dbReference type="ARBA" id="ARBA00023163"/>
    </source>
</evidence>
<evidence type="ECO:0000313" key="8">
    <source>
        <dbReference type="EMBL" id="GKU87464.1"/>
    </source>
</evidence>
<keyword evidence="3" id="KW-0805">Transcription regulation</keyword>